<sequence length="146" mass="16032">MDRTSAFRNPLLLGFERLERVLASASRASAEGYPPYNIEQIGDDQLRLTLAVAGFAIDDLSVALEENQLVIKGRKKEDESGRVFLHRGIAARQFQRAWVLAEGWEVGTATLDNGLLHVGLRRVDPDPTVRTVQITRGSASGSLSTD</sequence>
<dbReference type="PANTHER" id="PTHR47062:SF1">
    <property type="entry name" value="SMALL HEAT SHOCK PROTEIN IBPA"/>
    <property type="match status" value="1"/>
</dbReference>
<evidence type="ECO:0000256" key="3">
    <source>
        <dbReference type="RuleBase" id="RU003616"/>
    </source>
</evidence>
<dbReference type="AlphaFoldDB" id="A0A564WGT3"/>
<dbReference type="PROSITE" id="PS01031">
    <property type="entry name" value="SHSP"/>
    <property type="match status" value="1"/>
</dbReference>
<dbReference type="SUPFAM" id="SSF49764">
    <property type="entry name" value="HSP20-like chaperones"/>
    <property type="match status" value="1"/>
</dbReference>
<evidence type="ECO:0000259" key="4">
    <source>
        <dbReference type="PROSITE" id="PS01031"/>
    </source>
</evidence>
<protein>
    <submittedName>
        <fullName evidence="5">Heat-shock protein Hsp20</fullName>
    </submittedName>
</protein>
<proteinExistence type="inferred from homology"/>
<evidence type="ECO:0000256" key="2">
    <source>
        <dbReference type="PROSITE-ProRule" id="PRU00285"/>
    </source>
</evidence>
<accession>A0A564WGT3</accession>
<dbReference type="InterPro" id="IPR008978">
    <property type="entry name" value="HSP20-like_chaperone"/>
</dbReference>
<dbReference type="EMBL" id="UXAT02000051">
    <property type="protein sequence ID" value="VUX47677.1"/>
    <property type="molecule type" value="Genomic_DNA"/>
</dbReference>
<dbReference type="InterPro" id="IPR037913">
    <property type="entry name" value="ACD_IbpA/B"/>
</dbReference>
<organism evidence="5 6">
    <name type="scientific">Candidatus Defluviicoccus seviourii</name>
    <dbReference type="NCBI Taxonomy" id="2565273"/>
    <lineage>
        <taxon>Bacteria</taxon>
        <taxon>Pseudomonadati</taxon>
        <taxon>Pseudomonadota</taxon>
        <taxon>Alphaproteobacteria</taxon>
        <taxon>Rhodospirillales</taxon>
        <taxon>Rhodospirillaceae</taxon>
        <taxon>Defluviicoccus</taxon>
    </lineage>
</organism>
<dbReference type="Gene3D" id="2.60.40.790">
    <property type="match status" value="1"/>
</dbReference>
<feature type="domain" description="SHSP" evidence="4">
    <location>
        <begin position="27"/>
        <end position="137"/>
    </location>
</feature>
<keyword evidence="1" id="KW-0346">Stress response</keyword>
<dbReference type="PANTHER" id="PTHR47062">
    <property type="match status" value="1"/>
</dbReference>
<gene>
    <name evidence="5" type="ORF">DF3PA_60156</name>
</gene>
<name>A0A564WGT3_9PROT</name>
<dbReference type="InterPro" id="IPR002068">
    <property type="entry name" value="A-crystallin/Hsp20_dom"/>
</dbReference>
<comment type="caution">
    <text evidence="5">The sequence shown here is derived from an EMBL/GenBank/DDBJ whole genome shotgun (WGS) entry which is preliminary data.</text>
</comment>
<reference evidence="5" key="1">
    <citation type="submission" date="2018-11" db="EMBL/GenBank/DDBJ databases">
        <authorList>
            <person name="Onetto C."/>
        </authorList>
    </citation>
    <scope>NUCLEOTIDE SEQUENCE [LARGE SCALE GENOMIC DNA]</scope>
</reference>
<dbReference type="CDD" id="cd06470">
    <property type="entry name" value="ACD_IbpA-B_like"/>
    <property type="match status" value="1"/>
</dbReference>
<evidence type="ECO:0000256" key="1">
    <source>
        <dbReference type="ARBA" id="ARBA00023016"/>
    </source>
</evidence>
<dbReference type="Pfam" id="PF00011">
    <property type="entry name" value="HSP20"/>
    <property type="match status" value="1"/>
</dbReference>
<evidence type="ECO:0000313" key="6">
    <source>
        <dbReference type="Proteomes" id="UP000326641"/>
    </source>
</evidence>
<evidence type="ECO:0000313" key="5">
    <source>
        <dbReference type="EMBL" id="VUX47677.1"/>
    </source>
</evidence>
<dbReference type="Proteomes" id="UP000326641">
    <property type="component" value="Unassembled WGS sequence"/>
</dbReference>
<keyword evidence="6" id="KW-1185">Reference proteome</keyword>
<comment type="similarity">
    <text evidence="2 3">Belongs to the small heat shock protein (HSP20) family.</text>
</comment>